<comment type="caution">
    <text evidence="1">The sequence shown here is derived from an EMBL/GenBank/DDBJ whole genome shotgun (WGS) entry which is preliminary data.</text>
</comment>
<protein>
    <submittedName>
        <fullName evidence="1">Uncharacterized protein</fullName>
    </submittedName>
</protein>
<dbReference type="EMBL" id="QFYS01000005">
    <property type="protein sequence ID" value="RAK64814.1"/>
    <property type="molecule type" value="Genomic_DNA"/>
</dbReference>
<keyword evidence="2" id="KW-1185">Reference proteome</keyword>
<sequence>MIELRTFPGLFVGQRKLLTADEAPREEGGSRFACGGCGQELLRADRSFLNDVVVKCRCGEFNQL</sequence>
<dbReference type="Proteomes" id="UP000249524">
    <property type="component" value="Unassembled WGS sequence"/>
</dbReference>
<organism evidence="1 2">
    <name type="scientific">Phenylobacterium kunshanense</name>
    <dbReference type="NCBI Taxonomy" id="1445034"/>
    <lineage>
        <taxon>Bacteria</taxon>
        <taxon>Pseudomonadati</taxon>
        <taxon>Pseudomonadota</taxon>
        <taxon>Alphaproteobacteria</taxon>
        <taxon>Caulobacterales</taxon>
        <taxon>Caulobacteraceae</taxon>
        <taxon>Phenylobacterium</taxon>
    </lineage>
</organism>
<dbReference type="OrthoDB" id="7211019at2"/>
<gene>
    <name evidence="1" type="ORF">DJ019_12380</name>
</gene>
<accession>A0A328BG55</accession>
<evidence type="ECO:0000313" key="2">
    <source>
        <dbReference type="Proteomes" id="UP000249524"/>
    </source>
</evidence>
<dbReference type="AlphaFoldDB" id="A0A328BG55"/>
<name>A0A328BG55_9CAUL</name>
<evidence type="ECO:0000313" key="1">
    <source>
        <dbReference type="EMBL" id="RAK64814.1"/>
    </source>
</evidence>
<dbReference type="RefSeq" id="WP_111276352.1">
    <property type="nucleotide sequence ID" value="NZ_QFYS01000005.1"/>
</dbReference>
<proteinExistence type="predicted"/>
<reference evidence="1 2" key="1">
    <citation type="submission" date="2018-05" db="EMBL/GenBank/DDBJ databases">
        <authorList>
            <person name="Lanie J.A."/>
            <person name="Ng W.-L."/>
            <person name="Kazmierczak K.M."/>
            <person name="Andrzejewski T.M."/>
            <person name="Davidsen T.M."/>
            <person name="Wayne K.J."/>
            <person name="Tettelin H."/>
            <person name="Glass J.I."/>
            <person name="Rusch D."/>
            <person name="Podicherti R."/>
            <person name="Tsui H.-C.T."/>
            <person name="Winkler M.E."/>
        </authorList>
    </citation>
    <scope>NUCLEOTIDE SEQUENCE [LARGE SCALE GENOMIC DNA]</scope>
    <source>
        <strain evidence="1 2">BUT-10</strain>
    </source>
</reference>